<dbReference type="InterPro" id="IPR029063">
    <property type="entry name" value="SAM-dependent_MTases_sf"/>
</dbReference>
<name>A0ABW0MHK4_9BURK</name>
<dbReference type="SUPFAM" id="SSF53335">
    <property type="entry name" value="S-adenosyl-L-methionine-dependent methyltransferases"/>
    <property type="match status" value="1"/>
</dbReference>
<evidence type="ECO:0000256" key="2">
    <source>
        <dbReference type="ARBA" id="ARBA00022679"/>
    </source>
</evidence>
<dbReference type="Gene3D" id="3.40.50.150">
    <property type="entry name" value="Vaccinia Virus protein VP39"/>
    <property type="match status" value="1"/>
</dbReference>
<evidence type="ECO:0000313" key="4">
    <source>
        <dbReference type="EMBL" id="MFC5476577.1"/>
    </source>
</evidence>
<proteinExistence type="predicted"/>
<dbReference type="EC" id="2.1.1.222" evidence="4"/>
<accession>A0ABW0MHK4</accession>
<feature type="domain" description="Methyltransferase" evidence="3">
    <location>
        <begin position="58"/>
        <end position="146"/>
    </location>
</feature>
<protein>
    <submittedName>
        <fullName evidence="4">Class I SAM-dependent methyltransferase</fullName>
        <ecNumber evidence="4">2.1.1.222</ecNumber>
        <ecNumber evidence="4">2.1.1.64</ecNumber>
    </submittedName>
</protein>
<reference evidence="5" key="1">
    <citation type="journal article" date="2019" name="Int. J. Syst. Evol. Microbiol.">
        <title>The Global Catalogue of Microorganisms (GCM) 10K type strain sequencing project: providing services to taxonomists for standard genome sequencing and annotation.</title>
        <authorList>
            <consortium name="The Broad Institute Genomics Platform"/>
            <consortium name="The Broad Institute Genome Sequencing Center for Infectious Disease"/>
            <person name="Wu L."/>
            <person name="Ma J."/>
        </authorList>
    </citation>
    <scope>NUCLEOTIDE SEQUENCE [LARGE SCALE GENOMIC DNA]</scope>
    <source>
        <strain evidence="5">CCUG 43111</strain>
    </source>
</reference>
<keyword evidence="1 4" id="KW-0489">Methyltransferase</keyword>
<dbReference type="CDD" id="cd02440">
    <property type="entry name" value="AdoMet_MTases"/>
    <property type="match status" value="1"/>
</dbReference>
<evidence type="ECO:0000259" key="3">
    <source>
        <dbReference type="Pfam" id="PF13649"/>
    </source>
</evidence>
<dbReference type="PANTHER" id="PTHR43861">
    <property type="entry name" value="TRANS-ACONITATE 2-METHYLTRANSFERASE-RELATED"/>
    <property type="match status" value="1"/>
</dbReference>
<dbReference type="InterPro" id="IPR041698">
    <property type="entry name" value="Methyltransf_25"/>
</dbReference>
<keyword evidence="5" id="KW-1185">Reference proteome</keyword>
<dbReference type="GO" id="GO:0032259">
    <property type="term" value="P:methylation"/>
    <property type="evidence" value="ECO:0007669"/>
    <property type="project" value="UniProtKB-KW"/>
</dbReference>
<dbReference type="PANTHER" id="PTHR43861:SF1">
    <property type="entry name" value="TRANS-ACONITATE 2-METHYLTRANSFERASE"/>
    <property type="match status" value="1"/>
</dbReference>
<dbReference type="Proteomes" id="UP001596101">
    <property type="component" value="Unassembled WGS sequence"/>
</dbReference>
<keyword evidence="2 4" id="KW-0808">Transferase</keyword>
<comment type="caution">
    <text evidence="4">The sequence shown here is derived from an EMBL/GenBank/DDBJ whole genome shotgun (WGS) entry which is preliminary data.</text>
</comment>
<gene>
    <name evidence="4" type="ORF">ACFPQ5_00135</name>
</gene>
<dbReference type="Pfam" id="PF13649">
    <property type="entry name" value="Methyltransf_25"/>
    <property type="match status" value="1"/>
</dbReference>
<organism evidence="4 5">
    <name type="scientific">Massilia suwonensis</name>
    <dbReference type="NCBI Taxonomy" id="648895"/>
    <lineage>
        <taxon>Bacteria</taxon>
        <taxon>Pseudomonadati</taxon>
        <taxon>Pseudomonadota</taxon>
        <taxon>Betaproteobacteria</taxon>
        <taxon>Burkholderiales</taxon>
        <taxon>Oxalobacteraceae</taxon>
        <taxon>Telluria group</taxon>
        <taxon>Massilia</taxon>
    </lineage>
</organism>
<dbReference type="EMBL" id="JBHSMR010000001">
    <property type="protein sequence ID" value="MFC5476577.1"/>
    <property type="molecule type" value="Genomic_DNA"/>
</dbReference>
<evidence type="ECO:0000313" key="5">
    <source>
        <dbReference type="Proteomes" id="UP001596101"/>
    </source>
</evidence>
<dbReference type="GO" id="GO:0102208">
    <property type="term" value="F:2-polyprenyl-6-hydroxyphenol methylase activity"/>
    <property type="evidence" value="ECO:0007669"/>
    <property type="project" value="UniProtKB-EC"/>
</dbReference>
<dbReference type="EC" id="2.1.1.64" evidence="4"/>
<sequence length="224" mass="24871">MTMTDSLDDRFDNISRRTLAHYERNARAFFAGTIDHDVSQNVAALLDAIEAPAPWTLLDLGCGPGRDLKTFAQLGHRAIGLDGSAEFVAMARAYSGCEAWQQDFLHLDLPPAMFDGIFANASLFHVPSAALDAVLAALFATLKPGGVLFSSNPRGHNEEGWNGPRYGSYYDYPTWERYLVAAGFLPVQHYYRPPGLPREQQPWLASVWRKPNVSQRTEGVEDRA</sequence>
<evidence type="ECO:0000256" key="1">
    <source>
        <dbReference type="ARBA" id="ARBA00022603"/>
    </source>
</evidence>
<dbReference type="GO" id="GO:0061542">
    <property type="term" value="F:3-demethylubiquinol 3-O-methyltransferase activity"/>
    <property type="evidence" value="ECO:0007669"/>
    <property type="project" value="UniProtKB-EC"/>
</dbReference>
<dbReference type="RefSeq" id="WP_379750694.1">
    <property type="nucleotide sequence ID" value="NZ_JBHSMR010000001.1"/>
</dbReference>